<sequence>MAIEQLTMPQLGESVTEGTISKWLVSVGDKVNKYDPIAEVMTDKVNAEIPSSFTGVIKEIIAKEGETLPVGAVICTMEVEGEGTAAETKQEEAPKAEETKEEAAQAPKKADRANKGRYSPAVLRLAQEHNIDLEQVQGTGLGGRITRKDLLKLIESGNIPKAGGQPAASAQPAPQPTPAQEAPKAEPAAAPKQPTAPNVPVQAGDIEIPVTPVRKAIAANMLRSKHEAPHAWTMVEVDVTNLVAYRDSIKDEFKKREGFNLTYFAFFVKAVAQALKEFPQLNSMWAGDKIVQKKDINISIAVATDDALFVPVIKHADEKSIKGIAREIAELAAKVRAGKLRPEDMQGGTFTVNNTGSFGSVQSMGIINYPQAAILQVESIVKRPVVKDGMIAIRDMVNLCLSLDHRVLDGLICGRFLARVKEILENVSKDNTPIY</sequence>
<evidence type="ECO:0000256" key="1">
    <source>
        <dbReference type="ARBA" id="ARBA00001938"/>
    </source>
</evidence>
<dbReference type="GO" id="GO:0005737">
    <property type="term" value="C:cytoplasm"/>
    <property type="evidence" value="ECO:0007669"/>
    <property type="project" value="TreeGrafter"/>
</dbReference>
<organism evidence="12 13">
    <name type="scientific">Parageobacillus caldoxylosilyticus NBRC 107762</name>
    <dbReference type="NCBI Taxonomy" id="1220594"/>
    <lineage>
        <taxon>Bacteria</taxon>
        <taxon>Bacillati</taxon>
        <taxon>Bacillota</taxon>
        <taxon>Bacilli</taxon>
        <taxon>Bacillales</taxon>
        <taxon>Anoxybacillaceae</taxon>
        <taxon>Saccharococcus</taxon>
    </lineage>
</organism>
<dbReference type="GO" id="GO:0031405">
    <property type="term" value="F:lipoic acid binding"/>
    <property type="evidence" value="ECO:0007669"/>
    <property type="project" value="TreeGrafter"/>
</dbReference>
<keyword evidence="4" id="KW-0677">Repeat</keyword>
<dbReference type="PROSITE" id="PS50968">
    <property type="entry name" value="BIOTINYL_LIPOYL"/>
    <property type="match status" value="1"/>
</dbReference>
<protein>
    <recommendedName>
        <fullName evidence="8">Dihydrolipoamide acetyltransferase component of pyruvate dehydrogenase complex</fullName>
        <ecNumber evidence="8">2.3.1.-</ecNumber>
    </recommendedName>
</protein>
<dbReference type="InterPro" id="IPR023213">
    <property type="entry name" value="CAT-like_dom_sf"/>
</dbReference>
<dbReference type="EC" id="2.3.1.-" evidence="8"/>
<dbReference type="OrthoDB" id="9805770at2"/>
<dbReference type="SUPFAM" id="SSF51230">
    <property type="entry name" value="Single hybrid motif"/>
    <property type="match status" value="1"/>
</dbReference>
<evidence type="ECO:0000313" key="13">
    <source>
        <dbReference type="Proteomes" id="UP000023561"/>
    </source>
</evidence>
<feature type="region of interest" description="Disordered" evidence="9">
    <location>
        <begin position="157"/>
        <end position="201"/>
    </location>
</feature>
<dbReference type="PROSITE" id="PS51826">
    <property type="entry name" value="PSBD"/>
    <property type="match status" value="1"/>
</dbReference>
<dbReference type="FunFam" id="4.10.320.10:FF:000008">
    <property type="entry name" value="Dihydrolipoamide acetyltransferase component of pyruvate dehydrogenase complex"/>
    <property type="match status" value="1"/>
</dbReference>
<name>A0A023DEM0_9BACL</name>
<evidence type="ECO:0000256" key="2">
    <source>
        <dbReference type="ARBA" id="ARBA00007317"/>
    </source>
</evidence>
<gene>
    <name evidence="12" type="primary">bfmBB</name>
    <name evidence="12" type="ORF">GCA01S_021_00100</name>
</gene>
<dbReference type="InterPro" id="IPR001078">
    <property type="entry name" value="2-oxoacid_DH_actylTfrase"/>
</dbReference>
<dbReference type="EMBL" id="BAWO01000021">
    <property type="protein sequence ID" value="GAJ39456.1"/>
    <property type="molecule type" value="Genomic_DNA"/>
</dbReference>
<dbReference type="RefSeq" id="WP_042408493.1">
    <property type="nucleotide sequence ID" value="NZ_BAWO01000021.1"/>
</dbReference>
<dbReference type="AlphaFoldDB" id="A0A023DEM0"/>
<dbReference type="GO" id="GO:0004742">
    <property type="term" value="F:dihydrolipoyllysine-residue acetyltransferase activity"/>
    <property type="evidence" value="ECO:0007669"/>
    <property type="project" value="UniProtKB-EC"/>
</dbReference>
<evidence type="ECO:0000256" key="9">
    <source>
        <dbReference type="SAM" id="MobiDB-lite"/>
    </source>
</evidence>
<dbReference type="PANTHER" id="PTHR43178">
    <property type="entry name" value="DIHYDROLIPOAMIDE ACETYLTRANSFERASE COMPONENT OF PYRUVATE DEHYDROGENASE COMPLEX"/>
    <property type="match status" value="1"/>
</dbReference>
<comment type="cofactor">
    <cofactor evidence="1 8">
        <name>(R)-lipoate</name>
        <dbReference type="ChEBI" id="CHEBI:83088"/>
    </cofactor>
</comment>
<dbReference type="Proteomes" id="UP000023561">
    <property type="component" value="Unassembled WGS sequence"/>
</dbReference>
<dbReference type="Gene3D" id="3.30.559.10">
    <property type="entry name" value="Chloramphenicol acetyltransferase-like domain"/>
    <property type="match status" value="1"/>
</dbReference>
<dbReference type="InterPro" id="IPR004167">
    <property type="entry name" value="PSBD"/>
</dbReference>
<feature type="compositionally biased region" description="Low complexity" evidence="9">
    <location>
        <begin position="160"/>
        <end position="196"/>
    </location>
</feature>
<feature type="domain" description="Peripheral subunit-binding (PSBD)" evidence="11">
    <location>
        <begin position="117"/>
        <end position="154"/>
    </location>
</feature>
<feature type="region of interest" description="Disordered" evidence="9">
    <location>
        <begin position="82"/>
        <end position="116"/>
    </location>
</feature>
<dbReference type="InterPro" id="IPR036625">
    <property type="entry name" value="E3-bd_dom_sf"/>
</dbReference>
<comment type="similarity">
    <text evidence="2 8">Belongs to the 2-oxoacid dehydrogenase family.</text>
</comment>
<accession>A0A023DEM0</accession>
<dbReference type="PANTHER" id="PTHR43178:SF5">
    <property type="entry name" value="LIPOAMIDE ACYLTRANSFERASE COMPONENT OF BRANCHED-CHAIN ALPHA-KETO ACID DEHYDROGENASE COMPLEX, MITOCHONDRIAL"/>
    <property type="match status" value="1"/>
</dbReference>
<comment type="catalytic activity">
    <reaction evidence="7">
        <text>N(6)-[(R)-dihydrolipoyl]-L-lysyl-[protein] + acetyl-CoA = N(6)-[(R)-S(8)-acetyldihydrolipoyl]-L-lysyl-[protein] + CoA</text>
        <dbReference type="Rhea" id="RHEA:17017"/>
        <dbReference type="Rhea" id="RHEA-COMP:10475"/>
        <dbReference type="Rhea" id="RHEA-COMP:10478"/>
        <dbReference type="ChEBI" id="CHEBI:57287"/>
        <dbReference type="ChEBI" id="CHEBI:57288"/>
        <dbReference type="ChEBI" id="CHEBI:83100"/>
        <dbReference type="ChEBI" id="CHEBI:83111"/>
        <dbReference type="EC" id="2.3.1.12"/>
    </reaction>
</comment>
<keyword evidence="5 8" id="KW-0450">Lipoyl</keyword>
<dbReference type="Pfam" id="PF00364">
    <property type="entry name" value="Biotin_lipoyl"/>
    <property type="match status" value="1"/>
</dbReference>
<keyword evidence="3 8" id="KW-0808">Transferase</keyword>
<feature type="domain" description="Lipoyl-binding" evidence="10">
    <location>
        <begin position="3"/>
        <end position="78"/>
    </location>
</feature>
<dbReference type="InterPro" id="IPR011053">
    <property type="entry name" value="Single_hybrid_motif"/>
</dbReference>
<dbReference type="Pfam" id="PF02817">
    <property type="entry name" value="E3_binding"/>
    <property type="match status" value="1"/>
</dbReference>
<evidence type="ECO:0000256" key="7">
    <source>
        <dbReference type="ARBA" id="ARBA00048370"/>
    </source>
</evidence>
<dbReference type="SUPFAM" id="SSF47005">
    <property type="entry name" value="Peripheral subunit-binding domain of 2-oxo acid dehydrogenase complex"/>
    <property type="match status" value="1"/>
</dbReference>
<dbReference type="FunFam" id="2.40.50.100:FF:000023">
    <property type="entry name" value="Dihydrolipoamide acetyltransferase component of pyruvate dehydrogenase complex"/>
    <property type="match status" value="1"/>
</dbReference>
<evidence type="ECO:0000256" key="5">
    <source>
        <dbReference type="ARBA" id="ARBA00022823"/>
    </source>
</evidence>
<evidence type="ECO:0000256" key="8">
    <source>
        <dbReference type="RuleBase" id="RU003423"/>
    </source>
</evidence>
<evidence type="ECO:0000256" key="3">
    <source>
        <dbReference type="ARBA" id="ARBA00022679"/>
    </source>
</evidence>
<dbReference type="InterPro" id="IPR000089">
    <property type="entry name" value="Biotin_lipoyl"/>
</dbReference>
<dbReference type="FunFam" id="3.30.559.10:FF:000007">
    <property type="entry name" value="Dihydrolipoamide acetyltransferase component of pyruvate dehydrogenase complex"/>
    <property type="match status" value="1"/>
</dbReference>
<evidence type="ECO:0000259" key="11">
    <source>
        <dbReference type="PROSITE" id="PS51826"/>
    </source>
</evidence>
<dbReference type="Gene3D" id="4.10.320.10">
    <property type="entry name" value="E3-binding domain"/>
    <property type="match status" value="1"/>
</dbReference>
<proteinExistence type="inferred from homology"/>
<dbReference type="Gene3D" id="2.40.50.100">
    <property type="match status" value="1"/>
</dbReference>
<keyword evidence="6 8" id="KW-0012">Acyltransferase</keyword>
<evidence type="ECO:0000313" key="12">
    <source>
        <dbReference type="EMBL" id="GAJ39456.1"/>
    </source>
</evidence>
<comment type="caution">
    <text evidence="12">The sequence shown here is derived from an EMBL/GenBank/DDBJ whole genome shotgun (WGS) entry which is preliminary data.</text>
</comment>
<evidence type="ECO:0000259" key="10">
    <source>
        <dbReference type="PROSITE" id="PS50968"/>
    </source>
</evidence>
<feature type="compositionally biased region" description="Basic and acidic residues" evidence="9">
    <location>
        <begin position="88"/>
        <end position="114"/>
    </location>
</feature>
<dbReference type="InterPro" id="IPR050743">
    <property type="entry name" value="2-oxoacid_DH_E2_comp"/>
</dbReference>
<dbReference type="PROSITE" id="PS00189">
    <property type="entry name" value="LIPOYL"/>
    <property type="match status" value="1"/>
</dbReference>
<dbReference type="Pfam" id="PF00198">
    <property type="entry name" value="2-oxoacid_dh"/>
    <property type="match status" value="1"/>
</dbReference>
<dbReference type="InterPro" id="IPR003016">
    <property type="entry name" value="2-oxoA_DH_lipoyl-BS"/>
</dbReference>
<dbReference type="SUPFAM" id="SSF52777">
    <property type="entry name" value="CoA-dependent acyltransferases"/>
    <property type="match status" value="1"/>
</dbReference>
<dbReference type="CDD" id="cd06849">
    <property type="entry name" value="lipoyl_domain"/>
    <property type="match status" value="1"/>
</dbReference>
<keyword evidence="13" id="KW-1185">Reference proteome</keyword>
<evidence type="ECO:0000256" key="4">
    <source>
        <dbReference type="ARBA" id="ARBA00022737"/>
    </source>
</evidence>
<evidence type="ECO:0000256" key="6">
    <source>
        <dbReference type="ARBA" id="ARBA00023315"/>
    </source>
</evidence>
<reference evidence="12 13" key="1">
    <citation type="submission" date="2014-04" db="EMBL/GenBank/DDBJ databases">
        <title>Whole genome shotgun sequence of Geobacillus caldoxylosilyticus NBRC 107762.</title>
        <authorList>
            <person name="Hosoyama A."/>
            <person name="Hosoyama Y."/>
            <person name="Katano-Makiyama Y."/>
            <person name="Tsuchikane K."/>
            <person name="Ohji S."/>
            <person name="Ichikawa N."/>
            <person name="Yamazoe A."/>
            <person name="Fujita N."/>
        </authorList>
    </citation>
    <scope>NUCLEOTIDE SEQUENCE [LARGE SCALE GENOMIC DNA]</scope>
    <source>
        <strain evidence="12 13">NBRC 107762</strain>
    </source>
</reference>